<gene>
    <name evidence="6" type="ORF">AT728_33605</name>
</gene>
<dbReference type="InterPro" id="IPR013517">
    <property type="entry name" value="FG-GAP"/>
</dbReference>
<evidence type="ECO:0000313" key="6">
    <source>
        <dbReference type="EMBL" id="KUF13381.1"/>
    </source>
</evidence>
<comment type="caution">
    <text evidence="6">The sequence shown here is derived from an EMBL/GenBank/DDBJ whole genome shotgun (WGS) entry which is preliminary data.</text>
</comment>
<protein>
    <recommendedName>
        <fullName evidence="8">Integrin-like protein</fullName>
    </recommendedName>
</protein>
<dbReference type="PROSITE" id="PS51470">
    <property type="entry name" value="FG_GAP"/>
    <property type="match status" value="1"/>
</dbReference>
<name>A0A0W7WS44_9ACTN</name>
<feature type="region of interest" description="Disordered" evidence="4">
    <location>
        <begin position="436"/>
        <end position="463"/>
    </location>
</feature>
<evidence type="ECO:0000256" key="4">
    <source>
        <dbReference type="SAM" id="MobiDB-lite"/>
    </source>
</evidence>
<reference evidence="6 7" key="1">
    <citation type="submission" date="2015-12" db="EMBL/GenBank/DDBJ databases">
        <title>Draft genome sequence of Streptomyces silvensis ATCC 53525, a producer of novel hormone antagonists.</title>
        <authorList>
            <person name="Johnston C.W."/>
            <person name="Li Y."/>
            <person name="Magarvey N.A."/>
        </authorList>
    </citation>
    <scope>NUCLEOTIDE SEQUENCE [LARGE SCALE GENOMIC DNA]</scope>
    <source>
        <strain evidence="6 7">ATCC 53525</strain>
    </source>
</reference>
<dbReference type="SMART" id="SM00191">
    <property type="entry name" value="Int_alpha"/>
    <property type="match status" value="4"/>
</dbReference>
<accession>A0A0W7WS44</accession>
<feature type="compositionally biased region" description="Gly residues" evidence="4">
    <location>
        <begin position="452"/>
        <end position="463"/>
    </location>
</feature>
<feature type="region of interest" description="Disordered" evidence="4">
    <location>
        <begin position="68"/>
        <end position="94"/>
    </location>
</feature>
<evidence type="ECO:0000256" key="2">
    <source>
        <dbReference type="ARBA" id="ARBA00022737"/>
    </source>
</evidence>
<proteinExistence type="predicted"/>
<dbReference type="RefSeq" id="WP_058852436.1">
    <property type="nucleotide sequence ID" value="NZ_LOCL01000078.1"/>
</dbReference>
<dbReference type="EMBL" id="LOCL01000078">
    <property type="protein sequence ID" value="KUF13381.1"/>
    <property type="molecule type" value="Genomic_DNA"/>
</dbReference>
<keyword evidence="3" id="KW-0325">Glycoprotein</keyword>
<dbReference type="Proteomes" id="UP000054804">
    <property type="component" value="Unassembled WGS sequence"/>
</dbReference>
<organism evidence="6 7">
    <name type="scientific">Streptomyces silvensis</name>
    <dbReference type="NCBI Taxonomy" id="1765722"/>
    <lineage>
        <taxon>Bacteria</taxon>
        <taxon>Bacillati</taxon>
        <taxon>Actinomycetota</taxon>
        <taxon>Actinomycetes</taxon>
        <taxon>Kitasatosporales</taxon>
        <taxon>Streptomycetaceae</taxon>
        <taxon>Streptomyces</taxon>
    </lineage>
</organism>
<dbReference type="STRING" id="1765722.AT728_33605"/>
<evidence type="ECO:0008006" key="8">
    <source>
        <dbReference type="Google" id="ProtNLM"/>
    </source>
</evidence>
<dbReference type="InterPro" id="IPR028994">
    <property type="entry name" value="Integrin_alpha_N"/>
</dbReference>
<evidence type="ECO:0000256" key="5">
    <source>
        <dbReference type="SAM" id="SignalP"/>
    </source>
</evidence>
<dbReference type="AlphaFoldDB" id="A0A0W7WS44"/>
<evidence type="ECO:0000313" key="7">
    <source>
        <dbReference type="Proteomes" id="UP000054804"/>
    </source>
</evidence>
<dbReference type="OrthoDB" id="9815928at2"/>
<keyword evidence="2" id="KW-0677">Repeat</keyword>
<dbReference type="Gene3D" id="2.130.10.130">
    <property type="entry name" value="Integrin alpha, N-terminal"/>
    <property type="match status" value="3"/>
</dbReference>
<feature type="signal peptide" evidence="5">
    <location>
        <begin position="1"/>
        <end position="27"/>
    </location>
</feature>
<dbReference type="Pfam" id="PF01839">
    <property type="entry name" value="FG-GAP"/>
    <property type="match status" value="1"/>
</dbReference>
<evidence type="ECO:0000256" key="1">
    <source>
        <dbReference type="ARBA" id="ARBA00022729"/>
    </source>
</evidence>
<dbReference type="Pfam" id="PF13517">
    <property type="entry name" value="FG-GAP_3"/>
    <property type="match status" value="1"/>
</dbReference>
<keyword evidence="1 5" id="KW-0732">Signal</keyword>
<keyword evidence="7" id="KW-1185">Reference proteome</keyword>
<dbReference type="SUPFAM" id="SSF69318">
    <property type="entry name" value="Integrin alpha N-terminal domain"/>
    <property type="match status" value="1"/>
</dbReference>
<sequence length="463" mass="46886">MRLRPTPALLTLTTALAAATLAPLAGAAPAAAAPAKWADDFNGDGFRDYVTQESNGSNKGGAVRVTFGTGTGPGPRSQVVDQRSPGVPGADERGDAWGERTRVAADFNRDGYGDLVVSAVGEKVGRNRGQGTVTVLWGSSTGLAGGTSVPNEAARAQHAFGSDLAVGDFDGDGRQDLAAVNGGDAYVYKGGISRTGVDGSVRRLHRSGLTADDLVAGRVTKDSATDLVIVGSVLKNDEEVADAWFVKGGRTLAPGRTLRLGAYAVDSTSAVIADFDRNGYGDIAIGNQADSGYRGAVTVWRGGNSGPGTSARITQATRGIAGTPEKGDRFGASLSADDVNDDEYPDLAVGVDGEDIDGKDRAGGVHVLRGSGNGSRSGGGLTGTGSWWFARDTRGIPGPVSEGDGFGATVRLRDTDLDGHADLYVDGAWGEVRLPGSASGPKASGATSPPGGITGGITGGILQ</sequence>
<evidence type="ECO:0000256" key="3">
    <source>
        <dbReference type="ARBA" id="ARBA00023180"/>
    </source>
</evidence>
<dbReference type="PANTHER" id="PTHR46580">
    <property type="entry name" value="SENSOR KINASE-RELATED"/>
    <property type="match status" value="1"/>
</dbReference>
<feature type="chain" id="PRO_5006936634" description="Integrin-like protein" evidence="5">
    <location>
        <begin position="28"/>
        <end position="463"/>
    </location>
</feature>
<dbReference type="InterPro" id="IPR013519">
    <property type="entry name" value="Int_alpha_beta-p"/>
</dbReference>